<dbReference type="PANTHER" id="PTHR33365:SF7">
    <property type="entry name" value="TAT PATHWAY SIGNAL SEQUENCE"/>
    <property type="match status" value="1"/>
</dbReference>
<evidence type="ECO:0000256" key="7">
    <source>
        <dbReference type="ARBA" id="ARBA00035112"/>
    </source>
</evidence>
<organism evidence="10 11">
    <name type="scientific">Bombardia bombarda</name>
    <dbReference type="NCBI Taxonomy" id="252184"/>
    <lineage>
        <taxon>Eukaryota</taxon>
        <taxon>Fungi</taxon>
        <taxon>Dikarya</taxon>
        <taxon>Ascomycota</taxon>
        <taxon>Pezizomycotina</taxon>
        <taxon>Sordariomycetes</taxon>
        <taxon>Sordariomycetidae</taxon>
        <taxon>Sordariales</taxon>
        <taxon>Lasiosphaeriaceae</taxon>
        <taxon>Bombardia</taxon>
    </lineage>
</organism>
<evidence type="ECO:0000256" key="5">
    <source>
        <dbReference type="ARBA" id="ARBA00023136"/>
    </source>
</evidence>
<keyword evidence="3 9" id="KW-1133">Transmembrane helix</keyword>
<evidence type="ECO:0008006" key="12">
    <source>
        <dbReference type="Google" id="ProtNLM"/>
    </source>
</evidence>
<gene>
    <name evidence="10" type="ORF">B0T17DRAFT_625954</name>
</gene>
<keyword evidence="5 9" id="KW-0472">Membrane</keyword>
<reference evidence="10" key="1">
    <citation type="submission" date="2023-06" db="EMBL/GenBank/DDBJ databases">
        <title>Genome-scale phylogeny and comparative genomics of the fungal order Sordariales.</title>
        <authorList>
            <consortium name="Lawrence Berkeley National Laboratory"/>
            <person name="Hensen N."/>
            <person name="Bonometti L."/>
            <person name="Westerberg I."/>
            <person name="Brannstrom I.O."/>
            <person name="Guillou S."/>
            <person name="Cros-Aarteil S."/>
            <person name="Calhoun S."/>
            <person name="Haridas S."/>
            <person name="Kuo A."/>
            <person name="Mondo S."/>
            <person name="Pangilinan J."/>
            <person name="Riley R."/>
            <person name="LaButti K."/>
            <person name="Andreopoulos B."/>
            <person name="Lipzen A."/>
            <person name="Chen C."/>
            <person name="Yanf M."/>
            <person name="Daum C."/>
            <person name="Ng V."/>
            <person name="Clum A."/>
            <person name="Steindorff A."/>
            <person name="Ohm R."/>
            <person name="Martin F."/>
            <person name="Silar P."/>
            <person name="Natvig D."/>
            <person name="Lalanne C."/>
            <person name="Gautier V."/>
            <person name="Ament-velasquez S.L."/>
            <person name="Kruys A."/>
            <person name="Hutchinson M.I."/>
            <person name="Powell A.J."/>
            <person name="Barry K."/>
            <person name="Miller A.N."/>
            <person name="Grigoriev I.V."/>
            <person name="Debuchy R."/>
            <person name="Gladieux P."/>
            <person name="Thoren M.H."/>
            <person name="Johannesson H."/>
        </authorList>
    </citation>
    <scope>NUCLEOTIDE SEQUENCE</scope>
    <source>
        <strain evidence="10">SMH3391-2</strain>
    </source>
</reference>
<evidence type="ECO:0000256" key="4">
    <source>
        <dbReference type="ARBA" id="ARBA00023026"/>
    </source>
</evidence>
<dbReference type="InterPro" id="IPR021765">
    <property type="entry name" value="UstYa-like"/>
</dbReference>
<accession>A0AA39XNR7</accession>
<evidence type="ECO:0000256" key="3">
    <source>
        <dbReference type="ARBA" id="ARBA00022989"/>
    </source>
</evidence>
<dbReference type="GO" id="GO:0043386">
    <property type="term" value="P:mycotoxin biosynthetic process"/>
    <property type="evidence" value="ECO:0007669"/>
    <property type="project" value="InterPro"/>
</dbReference>
<name>A0AA39XNR7_9PEZI</name>
<comment type="subcellular location">
    <subcellularLocation>
        <location evidence="1">Membrane</location>
        <topology evidence="1">Single-pass membrane protein</topology>
    </subcellularLocation>
</comment>
<evidence type="ECO:0000256" key="1">
    <source>
        <dbReference type="ARBA" id="ARBA00004167"/>
    </source>
</evidence>
<feature type="transmembrane region" description="Helical" evidence="9">
    <location>
        <begin position="50"/>
        <end position="71"/>
    </location>
</feature>
<evidence type="ECO:0000313" key="11">
    <source>
        <dbReference type="Proteomes" id="UP001174934"/>
    </source>
</evidence>
<evidence type="ECO:0000256" key="8">
    <source>
        <dbReference type="SAM" id="MobiDB-lite"/>
    </source>
</evidence>
<dbReference type="Pfam" id="PF11807">
    <property type="entry name" value="UstYa"/>
    <property type="match status" value="1"/>
</dbReference>
<evidence type="ECO:0000256" key="9">
    <source>
        <dbReference type="SAM" id="Phobius"/>
    </source>
</evidence>
<comment type="similarity">
    <text evidence="7">Belongs to the ustYa family.</text>
</comment>
<evidence type="ECO:0000256" key="6">
    <source>
        <dbReference type="ARBA" id="ARBA00023180"/>
    </source>
</evidence>
<dbReference type="GO" id="GO:0016020">
    <property type="term" value="C:membrane"/>
    <property type="evidence" value="ECO:0007669"/>
    <property type="project" value="UniProtKB-SubCell"/>
</dbReference>
<dbReference type="EMBL" id="JAULSR010000001">
    <property type="protein sequence ID" value="KAK0636390.1"/>
    <property type="molecule type" value="Genomic_DNA"/>
</dbReference>
<feature type="compositionally biased region" description="Basic and acidic residues" evidence="8">
    <location>
        <begin position="1"/>
        <end position="19"/>
    </location>
</feature>
<dbReference type="Proteomes" id="UP001174934">
    <property type="component" value="Unassembled WGS sequence"/>
</dbReference>
<keyword evidence="6" id="KW-0325">Glycoprotein</keyword>
<protein>
    <recommendedName>
        <fullName evidence="12">Tat pathway signal sequence</fullName>
    </recommendedName>
</protein>
<keyword evidence="4" id="KW-0843">Virulence</keyword>
<evidence type="ECO:0000256" key="2">
    <source>
        <dbReference type="ARBA" id="ARBA00022692"/>
    </source>
</evidence>
<dbReference type="AlphaFoldDB" id="A0AA39XNR7"/>
<dbReference type="PANTHER" id="PTHR33365">
    <property type="entry name" value="YALI0B05434P"/>
    <property type="match status" value="1"/>
</dbReference>
<comment type="caution">
    <text evidence="10">The sequence shown here is derived from an EMBL/GenBank/DDBJ whole genome shotgun (WGS) entry which is preliminary data.</text>
</comment>
<keyword evidence="11" id="KW-1185">Reference proteome</keyword>
<feature type="region of interest" description="Disordered" evidence="8">
    <location>
        <begin position="1"/>
        <end position="21"/>
    </location>
</feature>
<proteinExistence type="inferred from homology"/>
<sequence length="265" mass="30529">MSEKDPFDVLEDQDFKDSDSTASTVQDSLLHGDSTLLTTEIRNRQRRRRLYLAAAFHTVFVLILGIVWLLITRNVDRRDTYGVNLIQGPIKDIVEFERVTLDNNLEVETPFKGDPSPEIDAAWDGLVQYEKLAIPASHLLPGQSSIPLNDHSDRVIVSLDVFHDLYCLDYVRRYIFRSSYYNESFPEDKREEQKGHVAHCVDMIRQSLTCHGDLAINTFDWVATRRLPFPDFRIDHECRKWDGILGWAGRYKVEEGELVNPAFGG</sequence>
<keyword evidence="2 9" id="KW-0812">Transmembrane</keyword>
<evidence type="ECO:0000313" key="10">
    <source>
        <dbReference type="EMBL" id="KAK0636390.1"/>
    </source>
</evidence>